<evidence type="ECO:0000313" key="2">
    <source>
        <dbReference type="Proteomes" id="UP000276133"/>
    </source>
</evidence>
<dbReference type="AlphaFoldDB" id="A0A3M7SNJ7"/>
<dbReference type="EMBL" id="REGN01001094">
    <property type="protein sequence ID" value="RNA37108.1"/>
    <property type="molecule type" value="Genomic_DNA"/>
</dbReference>
<sequence>MVIKNNFATTKNIILLKFIHVKVQKIIFNQGFRCCSYNYSDCHLRSYEIPQKIMKLMNLFSNIVILHEDAFSKIHQEFIISSTGNQLIARNCLKN</sequence>
<dbReference type="Proteomes" id="UP000276133">
    <property type="component" value="Unassembled WGS sequence"/>
</dbReference>
<organism evidence="1 2">
    <name type="scientific">Brachionus plicatilis</name>
    <name type="common">Marine rotifer</name>
    <name type="synonym">Brachionus muelleri</name>
    <dbReference type="NCBI Taxonomy" id="10195"/>
    <lineage>
        <taxon>Eukaryota</taxon>
        <taxon>Metazoa</taxon>
        <taxon>Spiralia</taxon>
        <taxon>Gnathifera</taxon>
        <taxon>Rotifera</taxon>
        <taxon>Eurotatoria</taxon>
        <taxon>Monogononta</taxon>
        <taxon>Pseudotrocha</taxon>
        <taxon>Ploima</taxon>
        <taxon>Brachionidae</taxon>
        <taxon>Brachionus</taxon>
    </lineage>
</organism>
<keyword evidence="2" id="KW-1185">Reference proteome</keyword>
<comment type="caution">
    <text evidence="1">The sequence shown here is derived from an EMBL/GenBank/DDBJ whole genome shotgun (WGS) entry which is preliminary data.</text>
</comment>
<protein>
    <submittedName>
        <fullName evidence="1">Uncharacterized protein</fullName>
    </submittedName>
</protein>
<evidence type="ECO:0000313" key="1">
    <source>
        <dbReference type="EMBL" id="RNA37108.1"/>
    </source>
</evidence>
<accession>A0A3M7SNJ7</accession>
<gene>
    <name evidence="1" type="ORF">BpHYR1_045289</name>
</gene>
<name>A0A3M7SNJ7_BRAPC</name>
<proteinExistence type="predicted"/>
<reference evidence="1 2" key="1">
    <citation type="journal article" date="2018" name="Sci. Rep.">
        <title>Genomic signatures of local adaptation to the degree of environmental predictability in rotifers.</title>
        <authorList>
            <person name="Franch-Gras L."/>
            <person name="Hahn C."/>
            <person name="Garcia-Roger E.M."/>
            <person name="Carmona M.J."/>
            <person name="Serra M."/>
            <person name="Gomez A."/>
        </authorList>
    </citation>
    <scope>NUCLEOTIDE SEQUENCE [LARGE SCALE GENOMIC DNA]</scope>
    <source>
        <strain evidence="1">HYR1</strain>
    </source>
</reference>